<reference evidence="4" key="1">
    <citation type="submission" date="2018-02" db="EMBL/GenBank/DDBJ databases">
        <title>Rhizophora mucronata_Transcriptome.</title>
        <authorList>
            <person name="Meera S.P."/>
            <person name="Sreeshan A."/>
            <person name="Augustine A."/>
        </authorList>
    </citation>
    <scope>NUCLEOTIDE SEQUENCE</scope>
    <source>
        <tissue evidence="4">Leaf</tissue>
    </source>
</reference>
<keyword evidence="2" id="KW-0806">Transcription termination</keyword>
<dbReference type="GO" id="GO:0003676">
    <property type="term" value="F:nucleic acid binding"/>
    <property type="evidence" value="ECO:0007669"/>
    <property type="project" value="InterPro"/>
</dbReference>
<organism evidence="4">
    <name type="scientific">Rhizophora mucronata</name>
    <name type="common">Asiatic mangrove</name>
    <dbReference type="NCBI Taxonomy" id="61149"/>
    <lineage>
        <taxon>Eukaryota</taxon>
        <taxon>Viridiplantae</taxon>
        <taxon>Streptophyta</taxon>
        <taxon>Embryophyta</taxon>
        <taxon>Tracheophyta</taxon>
        <taxon>Spermatophyta</taxon>
        <taxon>Magnoliopsida</taxon>
        <taxon>eudicotyledons</taxon>
        <taxon>Gunneridae</taxon>
        <taxon>Pentapetalae</taxon>
        <taxon>rosids</taxon>
        <taxon>fabids</taxon>
        <taxon>Malpighiales</taxon>
        <taxon>Rhizophoraceae</taxon>
        <taxon>Rhizophora</taxon>
    </lineage>
</organism>
<dbReference type="InterPro" id="IPR003690">
    <property type="entry name" value="MTERF"/>
</dbReference>
<dbReference type="InterPro" id="IPR038538">
    <property type="entry name" value="MTERF_sf"/>
</dbReference>
<dbReference type="Gene3D" id="1.25.70.10">
    <property type="entry name" value="Transcription termination factor 3, mitochondrial"/>
    <property type="match status" value="2"/>
</dbReference>
<proteinExistence type="inferred from homology"/>
<keyword evidence="2" id="KW-0805">Transcription regulation</keyword>
<dbReference type="EMBL" id="GGEC01084152">
    <property type="protein sequence ID" value="MBX64636.1"/>
    <property type="molecule type" value="Transcribed_RNA"/>
</dbReference>
<sequence length="430" mass="48273">MSGILRRKLGLELNNEGFAVIKSITQLGPVQNQNCMLAAVLRLFSASSSGTKAAEHEPKSGSDSLSRESGLSVSDRLRFETPEEQNAVRLLRDYGFDDAHISKLVGKNPSLMSAKTEIVLGLLLEYEFTPAQISQLASKFPRFLLLTPKSIQPKLEFMLSIGVSRSNLGTVICKNPLLLERSLEHTIIPCYNALTSILLCNEKVVTAFTRLSWFRISYLLKDLPLNVSVLTGLGVPHSKISYLVKGYPSVVSCDPEKFSQLVKKVIEFGIDPLQQKFVPALIAVFGRWDHKMDAFRTWGISEDEVLSAFKRYPLFMTLSEKKLTSTMDFLVNTMGVKPAEVIRVPCVLSHSLAMRIVPRCSVLRVLLLKGLVKKKISLSYTLMMPERCFIESYVIKYEKEMPQLLNILRGEMSIDELGCVFEEKPWTTNV</sequence>
<dbReference type="SMART" id="SM00733">
    <property type="entry name" value="Mterf"/>
    <property type="match status" value="5"/>
</dbReference>
<dbReference type="Pfam" id="PF02536">
    <property type="entry name" value="mTERF"/>
    <property type="match status" value="2"/>
</dbReference>
<dbReference type="PANTHER" id="PTHR13068">
    <property type="entry name" value="CGI-12 PROTEIN-RELATED"/>
    <property type="match status" value="1"/>
</dbReference>
<name>A0A2P2QCB5_RHIMU</name>
<comment type="similarity">
    <text evidence="1">Belongs to the mTERF family.</text>
</comment>
<keyword evidence="3" id="KW-0809">Transit peptide</keyword>
<accession>A0A2P2QCB5</accession>
<dbReference type="PANTHER" id="PTHR13068:SF185">
    <property type="match status" value="1"/>
</dbReference>
<dbReference type="FunFam" id="1.25.70.10:FF:000001">
    <property type="entry name" value="Mitochondrial transcription termination factor-like"/>
    <property type="match status" value="1"/>
</dbReference>
<evidence type="ECO:0000256" key="1">
    <source>
        <dbReference type="ARBA" id="ARBA00007692"/>
    </source>
</evidence>
<evidence type="ECO:0000313" key="4">
    <source>
        <dbReference type="EMBL" id="MBX64636.1"/>
    </source>
</evidence>
<evidence type="ECO:0000256" key="3">
    <source>
        <dbReference type="ARBA" id="ARBA00022946"/>
    </source>
</evidence>
<evidence type="ECO:0000256" key="2">
    <source>
        <dbReference type="ARBA" id="ARBA00022472"/>
    </source>
</evidence>
<keyword evidence="2" id="KW-0804">Transcription</keyword>
<protein>
    <submittedName>
        <fullName evidence="4">Transcription termination factor MTERF15-like</fullName>
    </submittedName>
</protein>
<dbReference type="GO" id="GO:0006353">
    <property type="term" value="P:DNA-templated transcription termination"/>
    <property type="evidence" value="ECO:0007669"/>
    <property type="project" value="UniProtKB-KW"/>
</dbReference>
<dbReference type="AlphaFoldDB" id="A0A2P2QCB5"/>